<protein>
    <submittedName>
        <fullName evidence="1">Uncharacterized protein</fullName>
    </submittedName>
</protein>
<accession>A0A0F8ZKK2</accession>
<evidence type="ECO:0000313" key="1">
    <source>
        <dbReference type="EMBL" id="KKK86560.1"/>
    </source>
</evidence>
<comment type="caution">
    <text evidence="1">The sequence shown here is derived from an EMBL/GenBank/DDBJ whole genome shotgun (WGS) entry which is preliminary data.</text>
</comment>
<sequence>MTPFEKLAKANGDYHEAVEEIFKDENIDPNTEKRAEIKAKFGSIANAVFNMMKQVNDAIAPYYEEEE</sequence>
<reference evidence="1" key="1">
    <citation type="journal article" date="2015" name="Nature">
        <title>Complex archaea that bridge the gap between prokaryotes and eukaryotes.</title>
        <authorList>
            <person name="Spang A."/>
            <person name="Saw J.H."/>
            <person name="Jorgensen S.L."/>
            <person name="Zaremba-Niedzwiedzka K."/>
            <person name="Martijn J."/>
            <person name="Lind A.E."/>
            <person name="van Eijk R."/>
            <person name="Schleper C."/>
            <person name="Guy L."/>
            <person name="Ettema T.J."/>
        </authorList>
    </citation>
    <scope>NUCLEOTIDE SEQUENCE</scope>
</reference>
<dbReference type="AlphaFoldDB" id="A0A0F8ZKK2"/>
<name>A0A0F8ZKK2_9ZZZZ</name>
<organism evidence="1">
    <name type="scientific">marine sediment metagenome</name>
    <dbReference type="NCBI Taxonomy" id="412755"/>
    <lineage>
        <taxon>unclassified sequences</taxon>
        <taxon>metagenomes</taxon>
        <taxon>ecological metagenomes</taxon>
    </lineage>
</organism>
<dbReference type="EMBL" id="LAZR01050789">
    <property type="protein sequence ID" value="KKK86560.1"/>
    <property type="molecule type" value="Genomic_DNA"/>
</dbReference>
<gene>
    <name evidence="1" type="ORF">LCGC14_2762020</name>
</gene>
<proteinExistence type="predicted"/>